<evidence type="ECO:0000256" key="1">
    <source>
        <dbReference type="SAM" id="MobiDB-lite"/>
    </source>
</evidence>
<dbReference type="Gene3D" id="1.10.1410.10">
    <property type="match status" value="1"/>
</dbReference>
<evidence type="ECO:0000313" key="5">
    <source>
        <dbReference type="Proteomes" id="UP000737018"/>
    </source>
</evidence>
<protein>
    <recommendedName>
        <fullName evidence="6">PAP/OAS1 substrate-binding domain superfamily</fullName>
    </recommendedName>
</protein>
<feature type="region of interest" description="Disordered" evidence="1">
    <location>
        <begin position="455"/>
        <end position="476"/>
    </location>
</feature>
<feature type="region of interest" description="Disordered" evidence="1">
    <location>
        <begin position="537"/>
        <end position="569"/>
    </location>
</feature>
<evidence type="ECO:0000259" key="2">
    <source>
        <dbReference type="Pfam" id="PF22600"/>
    </source>
</evidence>
<dbReference type="InterPro" id="IPR043519">
    <property type="entry name" value="NT_sf"/>
</dbReference>
<dbReference type="SUPFAM" id="SSF81631">
    <property type="entry name" value="PAP/OAS1 substrate-binding domain"/>
    <property type="match status" value="1"/>
</dbReference>
<dbReference type="InterPro" id="IPR054708">
    <property type="entry name" value="MTPAP-like_central"/>
</dbReference>
<feature type="domain" description="PAP/OAS1 substrate-binding-related" evidence="3">
    <location>
        <begin position="182"/>
        <end position="377"/>
    </location>
</feature>
<dbReference type="AlphaFoldDB" id="A0A8J4QWV9"/>
<dbReference type="Pfam" id="PF22600">
    <property type="entry name" value="MTPAP-like_central"/>
    <property type="match status" value="1"/>
</dbReference>
<proteinExistence type="predicted"/>
<dbReference type="Proteomes" id="UP000737018">
    <property type="component" value="Unassembled WGS sequence"/>
</dbReference>
<feature type="compositionally biased region" description="Basic and acidic residues" evidence="1">
    <location>
        <begin position="547"/>
        <end position="565"/>
    </location>
</feature>
<evidence type="ECO:0008006" key="6">
    <source>
        <dbReference type="Google" id="ProtNLM"/>
    </source>
</evidence>
<feature type="compositionally biased region" description="Low complexity" evidence="1">
    <location>
        <begin position="22"/>
        <end position="31"/>
    </location>
</feature>
<accession>A0A8J4QWV9</accession>
<dbReference type="EMBL" id="JRKL02003660">
    <property type="protein sequence ID" value="KAF3954564.1"/>
    <property type="molecule type" value="Genomic_DNA"/>
</dbReference>
<reference evidence="4" key="1">
    <citation type="submission" date="2020-03" db="EMBL/GenBank/DDBJ databases">
        <title>Castanea mollissima Vanexum genome sequencing.</title>
        <authorList>
            <person name="Staton M."/>
        </authorList>
    </citation>
    <scope>NUCLEOTIDE SEQUENCE</scope>
    <source>
        <tissue evidence="4">Leaf</tissue>
    </source>
</reference>
<dbReference type="SUPFAM" id="SSF81301">
    <property type="entry name" value="Nucleotidyltransferase"/>
    <property type="match status" value="1"/>
</dbReference>
<dbReference type="InterPro" id="IPR058920">
    <property type="entry name" value="PAP-OAS1-bd-rel"/>
</dbReference>
<feature type="region of interest" description="Disordered" evidence="1">
    <location>
        <begin position="738"/>
        <end position="825"/>
    </location>
</feature>
<dbReference type="FunFam" id="1.10.1410.10:FF:000013">
    <property type="entry name" value="PAP/OAS1 substrate-binding domain superfamily"/>
    <property type="match status" value="1"/>
</dbReference>
<dbReference type="CDD" id="cd05402">
    <property type="entry name" value="NT_PAP_TUTase"/>
    <property type="match status" value="1"/>
</dbReference>
<feature type="region of interest" description="Disordered" evidence="1">
    <location>
        <begin position="1"/>
        <end position="36"/>
    </location>
</feature>
<dbReference type="OrthoDB" id="273917at2759"/>
<dbReference type="InterPro" id="IPR058921">
    <property type="entry name" value="PAP/OAS1-rel"/>
</dbReference>
<gene>
    <name evidence="4" type="ORF">CMV_020108</name>
</gene>
<dbReference type="Pfam" id="PF26180">
    <property type="entry name" value="PAP-OAS1"/>
    <property type="match status" value="1"/>
</dbReference>
<dbReference type="Gene3D" id="3.30.460.10">
    <property type="entry name" value="Beta Polymerase, domain 2"/>
    <property type="match status" value="1"/>
</dbReference>
<feature type="compositionally biased region" description="Polar residues" evidence="1">
    <location>
        <begin position="769"/>
        <end position="779"/>
    </location>
</feature>
<feature type="compositionally biased region" description="Polar residues" evidence="1">
    <location>
        <begin position="853"/>
        <end position="868"/>
    </location>
</feature>
<feature type="region of interest" description="Disordered" evidence="1">
    <location>
        <begin position="840"/>
        <end position="882"/>
    </location>
</feature>
<dbReference type="PANTHER" id="PTHR45979:SF2">
    <property type="entry name" value="PAP_OAS1 SUBSTRATE-BINDING DOMAIN SUPERFAMILY"/>
    <property type="match status" value="1"/>
</dbReference>
<feature type="domain" description="Poly(A) RNA polymerase mitochondrial-like central palm" evidence="2">
    <location>
        <begin position="50"/>
        <end position="169"/>
    </location>
</feature>
<organism evidence="4 5">
    <name type="scientific">Castanea mollissima</name>
    <name type="common">Chinese chestnut</name>
    <dbReference type="NCBI Taxonomy" id="60419"/>
    <lineage>
        <taxon>Eukaryota</taxon>
        <taxon>Viridiplantae</taxon>
        <taxon>Streptophyta</taxon>
        <taxon>Embryophyta</taxon>
        <taxon>Tracheophyta</taxon>
        <taxon>Spermatophyta</taxon>
        <taxon>Magnoliopsida</taxon>
        <taxon>eudicotyledons</taxon>
        <taxon>Gunneridae</taxon>
        <taxon>Pentapetalae</taxon>
        <taxon>rosids</taxon>
        <taxon>fabids</taxon>
        <taxon>Fagales</taxon>
        <taxon>Fagaceae</taxon>
        <taxon>Castanea</taxon>
    </lineage>
</organism>
<sequence length="905" mass="99655">MGDFRDWSPEPPNAIVLDERPSSSSSSSSSSNQTAGIGAEILQRAEEATQGIIAQVQPTVVSENRRRAVTDYVQRLLRNCLGCEVFPFGSVPLKTYLPDGDIDLTAFGGLNVEEALASDVCSVLEREDQNRAAEFVVKDVQMIRAEVKLVKCLVQNIVVDISFNQLGGLCTLCFLEKVDRLIGKDHLFKRSIILIKAWCYYESRILGAHHGLISTYALETLVLYIFHLFHASLNGPLAVLYKFLDYFSKFDWDNYCISLTGPVRLSSLPELVAETPENDGSELLLSNDFLKGCLEKFSVPARGYETNSRTFPPKHFNIVDPLKENNNLGRSVSKGNFYRIRSAFTYGARKLGHILSKTEEKEEKIEDEIRRFFSNTLDRHGSGQRPDVQDPVPMPGHNVFGTTSSFSGTESQEDHAIHESECASEGRLGYEGPTHAGVNNVNTSGTGTSFAQAVNEPKRSPVDASGSTMLSEADGSVNGTTVSEYRLVGDAKDLATSRIQDLTISKDAIKSLPSSCKDNTSSLGKAHHAPHLYFYQRVMGNGDGDGNPDRKQPEESGCTEKKDSPRLVQAPSEEKALIVHLDQNENQMVSDNDSLSPVGLKHRSPCLSPVTWSSEDLYPNYSNYWVLNGTSENPEGLNPLLDLSGDHDSHINSLNYGRFCYEYALSTPVSTPVTPVHQPFPQLHGKKSWDVIRRSVQLNGNVYSQMNTNGVVPRALFYPMNSTILPGVAFGMEEMPKPRGTGTYFPNTNHYRDRPLTPRGRNQAPVRSPRNNGRATSIPESYWSERSSRELAQSQFPVYGGGKSGSSDHTSGSPGRKLYSNANGSMHPSERVVEFGSIGHLPVEGSLPERSRQQNSGPGPAQNVSVSLLSPGIQSPKPVLGMNQDRIAVQSFRLKDEEDFPPLSV</sequence>
<dbReference type="PANTHER" id="PTHR45979">
    <property type="entry name" value="PAP/OAS1 SUBSTRATE-BINDING DOMAIN SUPERFAMILY"/>
    <property type="match status" value="1"/>
</dbReference>
<evidence type="ECO:0000313" key="4">
    <source>
        <dbReference type="EMBL" id="KAF3954564.1"/>
    </source>
</evidence>
<comment type="caution">
    <text evidence="4">The sequence shown here is derived from an EMBL/GenBank/DDBJ whole genome shotgun (WGS) entry which is preliminary data.</text>
</comment>
<keyword evidence="5" id="KW-1185">Reference proteome</keyword>
<evidence type="ECO:0000259" key="3">
    <source>
        <dbReference type="Pfam" id="PF26180"/>
    </source>
</evidence>
<name>A0A8J4QWV9_9ROSI</name>